<feature type="domain" description="Protein kinase" evidence="17">
    <location>
        <begin position="156"/>
        <end position="415"/>
    </location>
</feature>
<dbReference type="PROSITE" id="PS00107">
    <property type="entry name" value="PROTEIN_KINASE_ATP"/>
    <property type="match status" value="1"/>
</dbReference>
<dbReference type="SUPFAM" id="SSF56112">
    <property type="entry name" value="Protein kinase-like (PK-like)"/>
    <property type="match status" value="1"/>
</dbReference>
<comment type="catalytic activity">
    <reaction evidence="13">
        <text>L-tyrosyl-[protein] + ATP = O-phospho-L-tyrosyl-[protein] + ADP + H(+)</text>
        <dbReference type="Rhea" id="RHEA:10596"/>
        <dbReference type="Rhea" id="RHEA-COMP:10136"/>
        <dbReference type="Rhea" id="RHEA-COMP:20101"/>
        <dbReference type="ChEBI" id="CHEBI:15378"/>
        <dbReference type="ChEBI" id="CHEBI:30616"/>
        <dbReference type="ChEBI" id="CHEBI:46858"/>
        <dbReference type="ChEBI" id="CHEBI:61978"/>
        <dbReference type="ChEBI" id="CHEBI:456216"/>
        <dbReference type="EC" id="2.7.10.2"/>
    </reaction>
</comment>
<dbReference type="GO" id="GO:0005886">
    <property type="term" value="C:plasma membrane"/>
    <property type="evidence" value="ECO:0007669"/>
    <property type="project" value="UniProtKB-SubCell"/>
</dbReference>
<accession>A0A4U5LP46</accession>
<keyword evidence="19" id="KW-1185">Reference proteome</keyword>
<dbReference type="GO" id="GO:0004715">
    <property type="term" value="F:non-membrane spanning protein tyrosine kinase activity"/>
    <property type="evidence" value="ECO:0007669"/>
    <property type="project" value="UniProtKB-EC"/>
</dbReference>
<keyword evidence="12" id="KW-0829">Tyrosine-protein kinase</keyword>
<evidence type="ECO:0000313" key="18">
    <source>
        <dbReference type="EMBL" id="TKR57660.1"/>
    </source>
</evidence>
<dbReference type="InterPro" id="IPR050198">
    <property type="entry name" value="Non-receptor_tyrosine_kinases"/>
</dbReference>
<evidence type="ECO:0000256" key="1">
    <source>
        <dbReference type="ARBA" id="ARBA00004202"/>
    </source>
</evidence>
<dbReference type="FunFam" id="3.30.200.20:FF:000194">
    <property type="entry name" value="protein-tyrosine kinase 2-beta isoform X1"/>
    <property type="match status" value="1"/>
</dbReference>
<dbReference type="EC" id="2.7.10.2" evidence="3"/>
<evidence type="ECO:0000256" key="7">
    <source>
        <dbReference type="ARBA" id="ARBA00022741"/>
    </source>
</evidence>
<evidence type="ECO:0000256" key="16">
    <source>
        <dbReference type="SAM" id="MobiDB-lite"/>
    </source>
</evidence>
<dbReference type="Gene3D" id="1.10.510.10">
    <property type="entry name" value="Transferase(Phosphotransferase) domain 1"/>
    <property type="match status" value="1"/>
</dbReference>
<dbReference type="InterPro" id="IPR000719">
    <property type="entry name" value="Prot_kinase_dom"/>
</dbReference>
<dbReference type="GO" id="GO:0005737">
    <property type="term" value="C:cytoplasm"/>
    <property type="evidence" value="ECO:0007669"/>
    <property type="project" value="UniProtKB-SubCell"/>
</dbReference>
<dbReference type="InterPro" id="IPR020635">
    <property type="entry name" value="Tyr_kinase_cat_dom"/>
</dbReference>
<keyword evidence="4" id="KW-1003">Cell membrane</keyword>
<reference evidence="18 19" key="1">
    <citation type="journal article" date="2015" name="Genome Biol.">
        <title>Comparative genomics of Steinernema reveals deeply conserved gene regulatory networks.</title>
        <authorList>
            <person name="Dillman A.R."/>
            <person name="Macchietto M."/>
            <person name="Porter C.F."/>
            <person name="Rogers A."/>
            <person name="Williams B."/>
            <person name="Antoshechkin I."/>
            <person name="Lee M.M."/>
            <person name="Goodwin Z."/>
            <person name="Lu X."/>
            <person name="Lewis E.E."/>
            <person name="Goodrich-Blair H."/>
            <person name="Stock S.P."/>
            <person name="Adams B.J."/>
            <person name="Sternberg P.W."/>
            <person name="Mortazavi A."/>
        </authorList>
    </citation>
    <scope>NUCLEOTIDE SEQUENCE [LARGE SCALE GENOMIC DNA]</scope>
    <source>
        <strain evidence="18 19">ALL</strain>
    </source>
</reference>
<comment type="similarity">
    <text evidence="14">Belongs to the protein kinase superfamily. Tyr protein kinase family. Fes/fps subfamily.</text>
</comment>
<evidence type="ECO:0000256" key="12">
    <source>
        <dbReference type="ARBA" id="ARBA00023137"/>
    </source>
</evidence>
<keyword evidence="11" id="KW-0472">Membrane</keyword>
<dbReference type="InterPro" id="IPR017441">
    <property type="entry name" value="Protein_kinase_ATP_BS"/>
</dbReference>
<protein>
    <recommendedName>
        <fullName evidence="3">non-specific protein-tyrosine kinase</fullName>
        <ecNumber evidence="3">2.7.10.2</ecNumber>
    </recommendedName>
</protein>
<keyword evidence="9 15" id="KW-0067">ATP-binding</keyword>
<keyword evidence="5" id="KW-0963">Cytoplasm</keyword>
<dbReference type="PRINTS" id="PR00109">
    <property type="entry name" value="TYRKINASE"/>
</dbReference>
<keyword evidence="8" id="KW-0418">Kinase</keyword>
<evidence type="ECO:0000256" key="4">
    <source>
        <dbReference type="ARBA" id="ARBA00022475"/>
    </source>
</evidence>
<evidence type="ECO:0000256" key="3">
    <source>
        <dbReference type="ARBA" id="ARBA00011903"/>
    </source>
</evidence>
<keyword evidence="10" id="KW-0727">SH2 domain</keyword>
<dbReference type="PROSITE" id="PS50011">
    <property type="entry name" value="PROTEIN_KINASE_DOM"/>
    <property type="match status" value="1"/>
</dbReference>
<comment type="subcellular location">
    <subcellularLocation>
        <location evidence="1">Cell membrane</location>
        <topology evidence="1">Peripheral membrane protein</topology>
    </subcellularLocation>
    <subcellularLocation>
        <location evidence="2">Cytoplasm</location>
    </subcellularLocation>
</comment>
<dbReference type="CDD" id="cd00192">
    <property type="entry name" value="PTKc"/>
    <property type="match status" value="1"/>
</dbReference>
<dbReference type="EMBL" id="AZBU02000014">
    <property type="protein sequence ID" value="TKR57660.1"/>
    <property type="molecule type" value="Genomic_DNA"/>
</dbReference>
<sequence length="429" mass="47791">MVTKKSGQSKEMIRSNSKPKSRSLASKDNFSKAELSSEGKSKSVAKSQAKSKVSKREEGDEQPVDEALLKTMGRALTHNQCEQAAKVRNLRDEQSASSPHFAQLQGRTLVLREAKKKTLTELNRYHVKEKYPVQTDGTLLVSAVPRPDFYILHEHIEVKKKLGGGAFGEVFTGVWKKNDSETVDVAVKKLKGMMLKKQRTEFVKEAKLMKRFDHANIVRVFGVAPQEEPVMIVLELASGGSLLSHLKTHPDVTTDQLLNYCKDAARGMCYLSGRQVIHRDIAARNCLLGGKDELKISDFGLSVADTSLVKLDKLKNMPVKWLAPETLKKGEFSIKSDVWSFGVLCWEIFSHCKSDPFPGETNAEAKKKILSGETPMKPPEGTPTLAVAVMKLCFTQSPDERPDFEAVFKLLAPKETPPQPMDAWDTYAM</sequence>
<gene>
    <name evidence="18" type="ORF">L596_030334</name>
</gene>
<evidence type="ECO:0000256" key="9">
    <source>
        <dbReference type="ARBA" id="ARBA00022840"/>
    </source>
</evidence>
<dbReference type="AlphaFoldDB" id="A0A4U5LP46"/>
<evidence type="ECO:0000256" key="2">
    <source>
        <dbReference type="ARBA" id="ARBA00004496"/>
    </source>
</evidence>
<organism evidence="18 19">
    <name type="scientific">Steinernema carpocapsae</name>
    <name type="common">Entomopathogenic nematode</name>
    <dbReference type="NCBI Taxonomy" id="34508"/>
    <lineage>
        <taxon>Eukaryota</taxon>
        <taxon>Metazoa</taxon>
        <taxon>Ecdysozoa</taxon>
        <taxon>Nematoda</taxon>
        <taxon>Chromadorea</taxon>
        <taxon>Rhabditida</taxon>
        <taxon>Tylenchina</taxon>
        <taxon>Panagrolaimomorpha</taxon>
        <taxon>Strongyloidoidea</taxon>
        <taxon>Steinernematidae</taxon>
        <taxon>Steinernema</taxon>
    </lineage>
</organism>
<dbReference type="STRING" id="34508.A0A4U5LP46"/>
<name>A0A4U5LP46_STECR</name>
<dbReference type="Proteomes" id="UP000298663">
    <property type="component" value="Unassembled WGS sequence"/>
</dbReference>
<evidence type="ECO:0000256" key="13">
    <source>
        <dbReference type="ARBA" id="ARBA00051245"/>
    </source>
</evidence>
<evidence type="ECO:0000256" key="6">
    <source>
        <dbReference type="ARBA" id="ARBA00022679"/>
    </source>
</evidence>
<dbReference type="InterPro" id="IPR008266">
    <property type="entry name" value="Tyr_kinase_AS"/>
</dbReference>
<evidence type="ECO:0000259" key="17">
    <source>
        <dbReference type="PROSITE" id="PS50011"/>
    </source>
</evidence>
<evidence type="ECO:0000256" key="14">
    <source>
        <dbReference type="ARBA" id="ARBA00061333"/>
    </source>
</evidence>
<dbReference type="InterPro" id="IPR001245">
    <property type="entry name" value="Ser-Thr/Tyr_kinase_cat_dom"/>
</dbReference>
<evidence type="ECO:0000256" key="15">
    <source>
        <dbReference type="PROSITE-ProRule" id="PRU10141"/>
    </source>
</evidence>
<dbReference type="Pfam" id="PF07714">
    <property type="entry name" value="PK_Tyr_Ser-Thr"/>
    <property type="match status" value="1"/>
</dbReference>
<keyword evidence="6" id="KW-0808">Transferase</keyword>
<feature type="region of interest" description="Disordered" evidence="16">
    <location>
        <begin position="1"/>
        <end position="64"/>
    </location>
</feature>
<dbReference type="Gene3D" id="3.30.200.20">
    <property type="entry name" value="Phosphorylase Kinase, domain 1"/>
    <property type="match status" value="1"/>
</dbReference>
<feature type="compositionally biased region" description="Basic and acidic residues" evidence="16">
    <location>
        <begin position="29"/>
        <end position="41"/>
    </location>
</feature>
<proteinExistence type="inferred from homology"/>
<dbReference type="PROSITE" id="PS00109">
    <property type="entry name" value="PROTEIN_KINASE_TYR"/>
    <property type="match status" value="1"/>
</dbReference>
<evidence type="ECO:0000256" key="11">
    <source>
        <dbReference type="ARBA" id="ARBA00023136"/>
    </source>
</evidence>
<keyword evidence="7 15" id="KW-0547">Nucleotide-binding</keyword>
<dbReference type="InterPro" id="IPR011009">
    <property type="entry name" value="Kinase-like_dom_sf"/>
</dbReference>
<dbReference type="SMART" id="SM00219">
    <property type="entry name" value="TyrKc"/>
    <property type="match status" value="1"/>
</dbReference>
<evidence type="ECO:0000313" key="19">
    <source>
        <dbReference type="Proteomes" id="UP000298663"/>
    </source>
</evidence>
<dbReference type="GO" id="GO:0005524">
    <property type="term" value="F:ATP binding"/>
    <property type="evidence" value="ECO:0007669"/>
    <property type="project" value="UniProtKB-UniRule"/>
</dbReference>
<dbReference type="OrthoDB" id="546826at2759"/>
<dbReference type="FunFam" id="1.10.510.10:FF:001408">
    <property type="entry name" value="Tyrosine-protein kinase"/>
    <property type="match status" value="1"/>
</dbReference>
<evidence type="ECO:0000256" key="8">
    <source>
        <dbReference type="ARBA" id="ARBA00022777"/>
    </source>
</evidence>
<evidence type="ECO:0000256" key="5">
    <source>
        <dbReference type="ARBA" id="ARBA00022490"/>
    </source>
</evidence>
<dbReference type="PANTHER" id="PTHR24418">
    <property type="entry name" value="TYROSINE-PROTEIN KINASE"/>
    <property type="match status" value="1"/>
</dbReference>
<comment type="caution">
    <text evidence="18">The sequence shown here is derived from an EMBL/GenBank/DDBJ whole genome shotgun (WGS) entry which is preliminary data.</text>
</comment>
<feature type="binding site" evidence="15">
    <location>
        <position position="189"/>
    </location>
    <ligand>
        <name>ATP</name>
        <dbReference type="ChEBI" id="CHEBI:30616"/>
    </ligand>
</feature>
<reference evidence="18 19" key="2">
    <citation type="journal article" date="2019" name="G3 (Bethesda)">
        <title>Hybrid Assembly of the Genome of the Entomopathogenic Nematode Steinernema carpocapsae Identifies the X-Chromosome.</title>
        <authorList>
            <person name="Serra L."/>
            <person name="Macchietto M."/>
            <person name="Macias-Munoz A."/>
            <person name="McGill C.J."/>
            <person name="Rodriguez I.M."/>
            <person name="Rodriguez B."/>
            <person name="Murad R."/>
            <person name="Mortazavi A."/>
        </authorList>
    </citation>
    <scope>NUCLEOTIDE SEQUENCE [LARGE SCALE GENOMIC DNA]</scope>
    <source>
        <strain evidence="18 19">ALL</strain>
    </source>
</reference>
<evidence type="ECO:0000256" key="10">
    <source>
        <dbReference type="ARBA" id="ARBA00022999"/>
    </source>
</evidence>
<feature type="compositionally biased region" description="Low complexity" evidence="16">
    <location>
        <begin position="42"/>
        <end position="51"/>
    </location>
</feature>
<feature type="compositionally biased region" description="Polar residues" evidence="16">
    <location>
        <begin position="14"/>
        <end position="28"/>
    </location>
</feature>